<dbReference type="AlphaFoldDB" id="C5B531"/>
<keyword evidence="4" id="KW-1185">Reference proteome</keyword>
<dbReference type="GO" id="GO:0003677">
    <property type="term" value="F:DNA binding"/>
    <property type="evidence" value="ECO:0007669"/>
    <property type="project" value="InterPro"/>
</dbReference>
<sequence length="242" mass="25537">MAGVMQDTGQGAPYVDIMDLTADLVRAHVSKSDVPPEMLRTLILEVHGTLRALSEPQPPGAAGPIPMSPGAVLASPEDRASVVAAAYAVREAQVAAEPRTAEPALPPSPPAEPALPASLAPESLEGAARRTRAVSVPPPLPAPPEDDEPAVPPSRSLTPDAVIDLAGGKPHGNLGRFIADARGEDPETYRRRFGLPKEYPLMAPRLIRTRGRVSELDPVTFRRLSSGPVERDARFDGDPKSS</sequence>
<dbReference type="Gene3D" id="1.10.10.1550">
    <property type="entry name" value="ROS/MUCR transcriptional regulator protein"/>
    <property type="match status" value="1"/>
</dbReference>
<evidence type="ECO:0008006" key="5">
    <source>
        <dbReference type="Google" id="ProtNLM"/>
    </source>
</evidence>
<dbReference type="KEGG" id="mea:Mex_2p0719"/>
<evidence type="ECO:0000313" key="4">
    <source>
        <dbReference type="Proteomes" id="UP000009081"/>
    </source>
</evidence>
<reference evidence="3 4" key="1">
    <citation type="journal article" date="2009" name="PLoS ONE">
        <title>Methylobacterium genome sequences: a reference blueprint to investigate microbial metabolism of C1 compounds from natural and industrial sources.</title>
        <authorList>
            <person name="Vuilleumier S."/>
            <person name="Chistoserdova L."/>
            <person name="Lee M.-C."/>
            <person name="Bringel F."/>
            <person name="Lajus A."/>
            <person name="Zhou Y."/>
            <person name="Gourion B."/>
            <person name="Barbe V."/>
            <person name="Chang J."/>
            <person name="Cruveiller S."/>
            <person name="Dossat C."/>
            <person name="Gillett W."/>
            <person name="Gruffaz C."/>
            <person name="Haugen E."/>
            <person name="Hourcade E."/>
            <person name="Levy R."/>
            <person name="Mangenot S."/>
            <person name="Muller E."/>
            <person name="Nadalig T."/>
            <person name="Pagni M."/>
            <person name="Penny C."/>
            <person name="Peyraud R."/>
            <person name="Robinson D.G."/>
            <person name="Roche D."/>
            <person name="Rouy Z."/>
            <person name="Saenampechek C."/>
            <person name="Salvignol G."/>
            <person name="Vallenet D."/>
            <person name="Wu Z."/>
            <person name="Marx C.J."/>
            <person name="Vorholt J.A."/>
            <person name="Olson M.V."/>
            <person name="Kaul R."/>
            <person name="Weissenbach J."/>
            <person name="Medigue C."/>
            <person name="Lidstrom M.E."/>
        </authorList>
    </citation>
    <scope>NUCLEOTIDE SEQUENCE [LARGE SCALE GENOMIC DNA]</scope>
    <source>
        <strain evidence="4">ATCC 14718 / DSM 1338 / JCM 2805 / NCIMB 9133 / AM1</strain>
    </source>
</reference>
<feature type="region of interest" description="Disordered" evidence="2">
    <location>
        <begin position="222"/>
        <end position="242"/>
    </location>
</feature>
<name>C5B531_METEA</name>
<evidence type="ECO:0000313" key="3">
    <source>
        <dbReference type="EMBL" id="ACS43563.1"/>
    </source>
</evidence>
<feature type="compositionally biased region" description="Pro residues" evidence="2">
    <location>
        <begin position="104"/>
        <end position="113"/>
    </location>
</feature>
<keyword evidence="3" id="KW-0614">Plasmid</keyword>
<gene>
    <name evidence="3" type="ordered locus">MexAM1_META2p0719</name>
</gene>
<organism evidence="3 4">
    <name type="scientific">Methylorubrum extorquens (strain ATCC 14718 / DSM 1338 / JCM 2805 / NCIMB 9133 / AM1)</name>
    <name type="common">Methylobacterium extorquens</name>
    <dbReference type="NCBI Taxonomy" id="272630"/>
    <lineage>
        <taxon>Bacteria</taxon>
        <taxon>Pseudomonadati</taxon>
        <taxon>Pseudomonadota</taxon>
        <taxon>Alphaproteobacteria</taxon>
        <taxon>Hyphomicrobiales</taxon>
        <taxon>Methylobacteriaceae</taxon>
        <taxon>Methylorubrum</taxon>
    </lineage>
</organism>
<dbReference type="HOGENOM" id="CLU_1146150_0_0_5"/>
<dbReference type="GO" id="GO:0008270">
    <property type="term" value="F:zinc ion binding"/>
    <property type="evidence" value="ECO:0007669"/>
    <property type="project" value="InterPro"/>
</dbReference>
<feature type="region of interest" description="Disordered" evidence="2">
    <location>
        <begin position="98"/>
        <end position="117"/>
    </location>
</feature>
<protein>
    <recommendedName>
        <fullName evidence="5">Transcriptional regulator</fullName>
    </recommendedName>
</protein>
<evidence type="ECO:0000256" key="2">
    <source>
        <dbReference type="SAM" id="MobiDB-lite"/>
    </source>
</evidence>
<feature type="compositionally biased region" description="Basic and acidic residues" evidence="2">
    <location>
        <begin position="229"/>
        <end position="242"/>
    </location>
</feature>
<dbReference type="OrthoDB" id="9809693at2"/>
<dbReference type="EMBL" id="CP001511">
    <property type="protein sequence ID" value="ACS43563.1"/>
    <property type="molecule type" value="Genomic_DNA"/>
</dbReference>
<comment type="similarity">
    <text evidence="1">Belongs to the ros/MucR family.</text>
</comment>
<geneLocation type="plasmid" evidence="3 4">
    <name>megaplasmid</name>
</geneLocation>
<dbReference type="Pfam" id="PF05443">
    <property type="entry name" value="ROS_MUCR"/>
    <property type="match status" value="2"/>
</dbReference>
<dbReference type="GO" id="GO:0006355">
    <property type="term" value="P:regulation of DNA-templated transcription"/>
    <property type="evidence" value="ECO:0007669"/>
    <property type="project" value="InterPro"/>
</dbReference>
<evidence type="ECO:0000256" key="1">
    <source>
        <dbReference type="ARBA" id="ARBA00007031"/>
    </source>
</evidence>
<dbReference type="InterPro" id="IPR008807">
    <property type="entry name" value="ROS_MUCR"/>
</dbReference>
<feature type="region of interest" description="Disordered" evidence="2">
    <location>
        <begin position="122"/>
        <end position="180"/>
    </location>
</feature>
<accession>C5B531</accession>
<dbReference type="Proteomes" id="UP000009081">
    <property type="component" value="Plasmid megaplasmid"/>
</dbReference>
<dbReference type="InterPro" id="IPR041920">
    <property type="entry name" value="ROS/MUCR_sf"/>
</dbReference>
<dbReference type="RefSeq" id="WP_012754008.1">
    <property type="nucleotide sequence ID" value="NC_012811.1"/>
</dbReference>
<proteinExistence type="inferred from homology"/>